<dbReference type="AlphaFoldDB" id="A0A2M9CA71"/>
<organism evidence="1 2">
    <name type="scientific">Chryseobacterium geocarposphaerae</name>
    <dbReference type="NCBI Taxonomy" id="1416776"/>
    <lineage>
        <taxon>Bacteria</taxon>
        <taxon>Pseudomonadati</taxon>
        <taxon>Bacteroidota</taxon>
        <taxon>Flavobacteriia</taxon>
        <taxon>Flavobacteriales</taxon>
        <taxon>Weeksellaceae</taxon>
        <taxon>Chryseobacterium group</taxon>
        <taxon>Chryseobacterium</taxon>
    </lineage>
</organism>
<accession>A0A2M9CA71</accession>
<gene>
    <name evidence="1" type="ORF">CLV73_1775</name>
</gene>
<dbReference type="EMBL" id="PGFD01000001">
    <property type="protein sequence ID" value="PJJ67756.1"/>
    <property type="molecule type" value="Genomic_DNA"/>
</dbReference>
<proteinExistence type="predicted"/>
<evidence type="ECO:0000313" key="1">
    <source>
        <dbReference type="EMBL" id="PJJ67756.1"/>
    </source>
</evidence>
<comment type="caution">
    <text evidence="1">The sequence shown here is derived from an EMBL/GenBank/DDBJ whole genome shotgun (WGS) entry which is preliminary data.</text>
</comment>
<reference evidence="1 2" key="1">
    <citation type="submission" date="2017-11" db="EMBL/GenBank/DDBJ databases">
        <title>Genomic Encyclopedia of Archaeal and Bacterial Type Strains, Phase II (KMG-II): From Individual Species to Whole Genera.</title>
        <authorList>
            <person name="Goeker M."/>
        </authorList>
    </citation>
    <scope>NUCLEOTIDE SEQUENCE [LARGE SCALE GENOMIC DNA]</scope>
    <source>
        <strain evidence="1 2">DSM 27617</strain>
    </source>
</reference>
<sequence length="36" mass="4376">MPIVRDACHSDEGRIFLNNLWIFHDIHFIRNDIYFG</sequence>
<protein>
    <submittedName>
        <fullName evidence="1">Uncharacterized protein</fullName>
    </submittedName>
</protein>
<evidence type="ECO:0000313" key="2">
    <source>
        <dbReference type="Proteomes" id="UP000228740"/>
    </source>
</evidence>
<dbReference type="Proteomes" id="UP000228740">
    <property type="component" value="Unassembled WGS sequence"/>
</dbReference>
<keyword evidence="2" id="KW-1185">Reference proteome</keyword>
<name>A0A2M9CA71_9FLAO</name>